<gene>
    <name evidence="2" type="ORF">GCM10009747_22350</name>
</gene>
<sequence length="184" mass="20363">MTTTIKARQRRKQRHRAVAYVAIAAGWAAAIWISTLLAAPPWLHTIALFVHLASLIVGFGAVLMVDWYALLWVTEWRTVRDLRQVDVTLKLPIWVGIIGLLASGALLQPDLGSPLTIIKLGAVLVLSLNGVAITRWTMHLARFPRKTRFSAVPRPARIRFISSAVISQIAWWAAVVIGMLNSTT</sequence>
<reference evidence="2 3" key="1">
    <citation type="journal article" date="2019" name="Int. J. Syst. Evol. Microbiol.">
        <title>The Global Catalogue of Microorganisms (GCM) 10K type strain sequencing project: providing services to taxonomists for standard genome sequencing and annotation.</title>
        <authorList>
            <consortium name="The Broad Institute Genomics Platform"/>
            <consortium name="The Broad Institute Genome Sequencing Center for Infectious Disease"/>
            <person name="Wu L."/>
            <person name="Ma J."/>
        </authorList>
    </citation>
    <scope>NUCLEOTIDE SEQUENCE [LARGE SCALE GENOMIC DNA]</scope>
    <source>
        <strain evidence="2 3">JCM 14319</strain>
    </source>
</reference>
<evidence type="ECO:0000256" key="1">
    <source>
        <dbReference type="SAM" id="Phobius"/>
    </source>
</evidence>
<keyword evidence="3" id="KW-1185">Reference proteome</keyword>
<keyword evidence="1" id="KW-1133">Transmembrane helix</keyword>
<feature type="transmembrane region" description="Helical" evidence="1">
    <location>
        <begin position="91"/>
        <end position="109"/>
    </location>
</feature>
<accession>A0ABN2KQH0</accession>
<evidence type="ECO:0000313" key="2">
    <source>
        <dbReference type="EMBL" id="GAA1762479.1"/>
    </source>
</evidence>
<keyword evidence="1" id="KW-0812">Transmembrane</keyword>
<keyword evidence="1" id="KW-0472">Membrane</keyword>
<dbReference type="Proteomes" id="UP001500506">
    <property type="component" value="Unassembled WGS sequence"/>
</dbReference>
<protein>
    <recommendedName>
        <fullName evidence="4">Copper resistance protein D domain-containing protein</fullName>
    </recommendedName>
</protein>
<comment type="caution">
    <text evidence="2">The sequence shown here is derived from an EMBL/GenBank/DDBJ whole genome shotgun (WGS) entry which is preliminary data.</text>
</comment>
<evidence type="ECO:0000313" key="3">
    <source>
        <dbReference type="Proteomes" id="UP001500506"/>
    </source>
</evidence>
<feature type="transmembrane region" description="Helical" evidence="1">
    <location>
        <begin position="115"/>
        <end position="137"/>
    </location>
</feature>
<dbReference type="RefSeq" id="WP_232497576.1">
    <property type="nucleotide sequence ID" value="NZ_BAAANH010000004.1"/>
</dbReference>
<feature type="transmembrane region" description="Helical" evidence="1">
    <location>
        <begin position="45"/>
        <end position="70"/>
    </location>
</feature>
<dbReference type="EMBL" id="BAAANH010000004">
    <property type="protein sequence ID" value="GAA1762479.1"/>
    <property type="molecule type" value="Genomic_DNA"/>
</dbReference>
<proteinExistence type="predicted"/>
<name>A0ABN2KQH0_9MICO</name>
<feature type="transmembrane region" description="Helical" evidence="1">
    <location>
        <begin position="158"/>
        <end position="180"/>
    </location>
</feature>
<feature type="transmembrane region" description="Helical" evidence="1">
    <location>
        <begin position="17"/>
        <end position="39"/>
    </location>
</feature>
<evidence type="ECO:0008006" key="4">
    <source>
        <dbReference type="Google" id="ProtNLM"/>
    </source>
</evidence>
<organism evidence="2 3">
    <name type="scientific">Agromyces humatus</name>
    <dbReference type="NCBI Taxonomy" id="279573"/>
    <lineage>
        <taxon>Bacteria</taxon>
        <taxon>Bacillati</taxon>
        <taxon>Actinomycetota</taxon>
        <taxon>Actinomycetes</taxon>
        <taxon>Micrococcales</taxon>
        <taxon>Microbacteriaceae</taxon>
        <taxon>Agromyces</taxon>
    </lineage>
</organism>